<dbReference type="Pfam" id="PF08338">
    <property type="entry name" value="DUF1731"/>
    <property type="match status" value="1"/>
</dbReference>
<evidence type="ECO:0000256" key="1">
    <source>
        <dbReference type="ARBA" id="ARBA00009353"/>
    </source>
</evidence>
<organism evidence="4 5">
    <name type="scientific">Desulfotignum balticum</name>
    <dbReference type="NCBI Taxonomy" id="115781"/>
    <lineage>
        <taxon>Bacteria</taxon>
        <taxon>Pseudomonadati</taxon>
        <taxon>Thermodesulfobacteriota</taxon>
        <taxon>Desulfobacteria</taxon>
        <taxon>Desulfobacterales</taxon>
        <taxon>Desulfobacteraceae</taxon>
        <taxon>Desulfotignum</taxon>
    </lineage>
</organism>
<dbReference type="InterPro" id="IPR013549">
    <property type="entry name" value="DUF1731"/>
</dbReference>
<comment type="caution">
    <text evidence="4">The sequence shown here is derived from an EMBL/GenBank/DDBJ whole genome shotgun (WGS) entry which is preliminary data.</text>
</comment>
<feature type="domain" description="NAD-dependent epimerase/dehydratase" evidence="2">
    <location>
        <begin position="4"/>
        <end position="225"/>
    </location>
</feature>
<evidence type="ECO:0000313" key="4">
    <source>
        <dbReference type="EMBL" id="MBG0778514.1"/>
    </source>
</evidence>
<dbReference type="Pfam" id="PF01370">
    <property type="entry name" value="Epimerase"/>
    <property type="match status" value="1"/>
</dbReference>
<dbReference type="EMBL" id="JACCQK010000039">
    <property type="protein sequence ID" value="MBG0778514.1"/>
    <property type="molecule type" value="Genomic_DNA"/>
</dbReference>
<dbReference type="InterPro" id="IPR036291">
    <property type="entry name" value="NAD(P)-bd_dom_sf"/>
</dbReference>
<dbReference type="Proteomes" id="UP000706172">
    <property type="component" value="Unassembled WGS sequence"/>
</dbReference>
<gene>
    <name evidence="4" type="ORF">H0S81_01090</name>
</gene>
<evidence type="ECO:0000259" key="2">
    <source>
        <dbReference type="Pfam" id="PF01370"/>
    </source>
</evidence>
<dbReference type="Gene3D" id="3.40.50.720">
    <property type="entry name" value="NAD(P)-binding Rossmann-like Domain"/>
    <property type="match status" value="1"/>
</dbReference>
<proteinExistence type="inferred from homology"/>
<sequence>MKRILITGASGFVGKHLVRHFLDLHWHVTGLGTSGAHPDIQASEKFEWVSADTTRPGPWQGHVADADVIINLAGRNIFKRWTDTYKQAIYDSRIHTTRHLVDAMVPGKPVDFLSTSAAGIYGDAGERELTEDADLGSDFLAGVCKDWERAALAAKEKTGARVRIMRFGVVLGDGGALSVMSPAFKWFAGGPLGNGYQWFPWIHVDDLVNAMDFLIQTPDSRGIYNMVGPESLRQRAFAKALGQALHRPAVMPAPGFMVKLVMGELGASLLNSQKAVPRALMDKGFSFSYPDVESALAAIFGNPAPA</sequence>
<feature type="domain" description="DUF1731" evidence="3">
    <location>
        <begin position="253"/>
        <end position="299"/>
    </location>
</feature>
<name>A0A931CW65_9BACT</name>
<dbReference type="PANTHER" id="PTHR11092">
    <property type="entry name" value="SUGAR NUCLEOTIDE EPIMERASE RELATED"/>
    <property type="match status" value="1"/>
</dbReference>
<dbReference type="PANTHER" id="PTHR11092:SF0">
    <property type="entry name" value="EPIMERASE FAMILY PROTEIN SDR39U1"/>
    <property type="match status" value="1"/>
</dbReference>
<dbReference type="NCBIfam" id="TIGR01777">
    <property type="entry name" value="yfcH"/>
    <property type="match status" value="1"/>
</dbReference>
<dbReference type="InterPro" id="IPR010099">
    <property type="entry name" value="SDR39U1"/>
</dbReference>
<dbReference type="SUPFAM" id="SSF51735">
    <property type="entry name" value="NAD(P)-binding Rossmann-fold domains"/>
    <property type="match status" value="1"/>
</dbReference>
<evidence type="ECO:0000259" key="3">
    <source>
        <dbReference type="Pfam" id="PF08338"/>
    </source>
</evidence>
<comment type="similarity">
    <text evidence="1">Belongs to the NAD(P)-dependent epimerase/dehydratase family. SDR39U1 subfamily.</text>
</comment>
<protein>
    <submittedName>
        <fullName evidence="4">TIGR01777 family protein</fullName>
    </submittedName>
</protein>
<dbReference type="CDD" id="cd05242">
    <property type="entry name" value="SDR_a8"/>
    <property type="match status" value="1"/>
</dbReference>
<dbReference type="AlphaFoldDB" id="A0A931CW65"/>
<accession>A0A931CW65</accession>
<reference evidence="4" key="1">
    <citation type="submission" date="2020-07" db="EMBL/GenBank/DDBJ databases">
        <title>Severe corrosion of carbon steel in oil field produced water can be linked to methanogenic archaea containing a special type of NiFe hydrogenase.</title>
        <authorList>
            <person name="Lahme S."/>
            <person name="Mand J."/>
            <person name="Longwell J."/>
            <person name="Smith R."/>
            <person name="Enning D."/>
        </authorList>
    </citation>
    <scope>NUCLEOTIDE SEQUENCE</scope>
    <source>
        <strain evidence="4">MIC098Bin6</strain>
    </source>
</reference>
<evidence type="ECO:0000313" key="5">
    <source>
        <dbReference type="Proteomes" id="UP000706172"/>
    </source>
</evidence>
<dbReference type="InterPro" id="IPR001509">
    <property type="entry name" value="Epimerase_deHydtase"/>
</dbReference>